<proteinExistence type="predicted"/>
<gene>
    <name evidence="1" type="ORF">AVDCRST_MAG18-3024</name>
</gene>
<reference evidence="1" key="1">
    <citation type="submission" date="2020-02" db="EMBL/GenBank/DDBJ databases">
        <authorList>
            <person name="Meier V. D."/>
        </authorList>
    </citation>
    <scope>NUCLEOTIDE SEQUENCE</scope>
    <source>
        <strain evidence="1">AVDCRST_MAG18</strain>
    </source>
</reference>
<dbReference type="EMBL" id="CADCWN010000226">
    <property type="protein sequence ID" value="CAA9580186.1"/>
    <property type="molecule type" value="Genomic_DNA"/>
</dbReference>
<accession>A0A6J4VJH4</accession>
<organism evidence="1">
    <name type="scientific">uncultured Thermomicrobiales bacterium</name>
    <dbReference type="NCBI Taxonomy" id="1645740"/>
    <lineage>
        <taxon>Bacteria</taxon>
        <taxon>Pseudomonadati</taxon>
        <taxon>Thermomicrobiota</taxon>
        <taxon>Thermomicrobia</taxon>
        <taxon>Thermomicrobiales</taxon>
        <taxon>environmental samples</taxon>
    </lineage>
</organism>
<protein>
    <submittedName>
        <fullName evidence="1">Uncharacterized protein</fullName>
    </submittedName>
</protein>
<dbReference type="AlphaFoldDB" id="A0A6J4VJH4"/>
<sequence>MACLDLSGDDDFPVSWARHNVDVLTGEWPRAKALLQQADELTAWLEDAPADHFASLLNVLLADGTVPGPNR</sequence>
<evidence type="ECO:0000313" key="1">
    <source>
        <dbReference type="EMBL" id="CAA9580186.1"/>
    </source>
</evidence>
<name>A0A6J4VJH4_9BACT</name>